<evidence type="ECO:0000313" key="2">
    <source>
        <dbReference type="EMBL" id="PSK95286.1"/>
    </source>
</evidence>
<dbReference type="PROSITE" id="PS51186">
    <property type="entry name" value="GNAT"/>
    <property type="match status" value="1"/>
</dbReference>
<protein>
    <submittedName>
        <fullName evidence="2">RimJ/RimL family protein N-acetyltransferase</fullName>
    </submittedName>
</protein>
<proteinExistence type="predicted"/>
<dbReference type="Proteomes" id="UP000240572">
    <property type="component" value="Unassembled WGS sequence"/>
</dbReference>
<dbReference type="OrthoDB" id="9788916at2"/>
<keyword evidence="3" id="KW-1185">Reference proteome</keyword>
<accession>A0A2P8DDJ8</accession>
<reference evidence="2 3" key="1">
    <citation type="submission" date="2018-03" db="EMBL/GenBank/DDBJ databases">
        <title>Genomic Encyclopedia of Type Strains, Phase III (KMG-III): the genomes of soil and plant-associated and newly described type strains.</title>
        <authorList>
            <person name="Whitman W."/>
        </authorList>
    </citation>
    <scope>NUCLEOTIDE SEQUENCE [LARGE SCALE GENOMIC DNA]</scope>
    <source>
        <strain evidence="2 3">CGMCC 1.12700</strain>
    </source>
</reference>
<feature type="domain" description="N-acetyltransferase" evidence="1">
    <location>
        <begin position="10"/>
        <end position="173"/>
    </location>
</feature>
<dbReference type="AlphaFoldDB" id="A0A2P8DDJ8"/>
<dbReference type="PANTHER" id="PTHR43792:SF16">
    <property type="entry name" value="N-ACETYLTRANSFERASE DOMAIN-CONTAINING PROTEIN"/>
    <property type="match status" value="1"/>
</dbReference>
<evidence type="ECO:0000313" key="3">
    <source>
        <dbReference type="Proteomes" id="UP000240572"/>
    </source>
</evidence>
<sequence>MPYEIETPRLLIRPALITDTDGFFALDSDPEVVRYVGNKPQHRKEEARDMILFLQQQYRDLGTGRLVIIEKATGNFAGWAGLKLIRDTVNGHSHYYDLGYRLLRAYWGKGVATEAAQATLDHGFSTLKPDTVYAMADAANTGSDKVLKKCGLVQDGSFMHETALHHWYRIDRDTWLDLKK</sequence>
<dbReference type="SUPFAM" id="SSF55729">
    <property type="entry name" value="Acyl-CoA N-acyltransferases (Nat)"/>
    <property type="match status" value="1"/>
</dbReference>
<dbReference type="GO" id="GO:0016747">
    <property type="term" value="F:acyltransferase activity, transferring groups other than amino-acyl groups"/>
    <property type="evidence" value="ECO:0007669"/>
    <property type="project" value="InterPro"/>
</dbReference>
<evidence type="ECO:0000259" key="1">
    <source>
        <dbReference type="PROSITE" id="PS51186"/>
    </source>
</evidence>
<comment type="caution">
    <text evidence="2">The sequence shown here is derived from an EMBL/GenBank/DDBJ whole genome shotgun (WGS) entry which is preliminary data.</text>
</comment>
<organism evidence="2 3">
    <name type="scientific">Taibaiella chishuiensis</name>
    <dbReference type="NCBI Taxonomy" id="1434707"/>
    <lineage>
        <taxon>Bacteria</taxon>
        <taxon>Pseudomonadati</taxon>
        <taxon>Bacteroidota</taxon>
        <taxon>Chitinophagia</taxon>
        <taxon>Chitinophagales</taxon>
        <taxon>Chitinophagaceae</taxon>
        <taxon>Taibaiella</taxon>
    </lineage>
</organism>
<gene>
    <name evidence="2" type="ORF">B0I18_1011452</name>
</gene>
<dbReference type="EMBL" id="PYGD01000001">
    <property type="protein sequence ID" value="PSK95286.1"/>
    <property type="molecule type" value="Genomic_DNA"/>
</dbReference>
<dbReference type="InterPro" id="IPR000182">
    <property type="entry name" value="GNAT_dom"/>
</dbReference>
<name>A0A2P8DDJ8_9BACT</name>
<dbReference type="RefSeq" id="WP_106521947.1">
    <property type="nucleotide sequence ID" value="NZ_PYGD01000001.1"/>
</dbReference>
<dbReference type="InterPro" id="IPR051531">
    <property type="entry name" value="N-acetyltransferase"/>
</dbReference>
<dbReference type="InterPro" id="IPR016181">
    <property type="entry name" value="Acyl_CoA_acyltransferase"/>
</dbReference>
<dbReference type="Pfam" id="PF13302">
    <property type="entry name" value="Acetyltransf_3"/>
    <property type="match status" value="1"/>
</dbReference>
<keyword evidence="2" id="KW-0808">Transferase</keyword>
<dbReference type="Gene3D" id="3.40.630.30">
    <property type="match status" value="1"/>
</dbReference>
<dbReference type="PANTHER" id="PTHR43792">
    <property type="entry name" value="GNAT FAMILY, PUTATIVE (AFU_ORTHOLOGUE AFUA_3G00765)-RELATED-RELATED"/>
    <property type="match status" value="1"/>
</dbReference>